<accession>A0A1M6ILH4</accession>
<dbReference type="AlphaFoldDB" id="A0A1M6ILH4"/>
<dbReference type="OrthoDB" id="4760357at2"/>
<dbReference type="Pfam" id="PF13649">
    <property type="entry name" value="Methyltransf_25"/>
    <property type="match status" value="1"/>
</dbReference>
<dbReference type="STRING" id="228958.SAMN04488007_0060"/>
<reference evidence="3" key="1">
    <citation type="submission" date="2016-11" db="EMBL/GenBank/DDBJ databases">
        <authorList>
            <person name="Varghese N."/>
            <person name="Submissions S."/>
        </authorList>
    </citation>
    <scope>NUCLEOTIDE SEQUENCE [LARGE SCALE GENOMIC DNA]</scope>
    <source>
        <strain evidence="3">DSM 16478</strain>
    </source>
</reference>
<dbReference type="GO" id="GO:0008168">
    <property type="term" value="F:methyltransferase activity"/>
    <property type="evidence" value="ECO:0007669"/>
    <property type="project" value="UniProtKB-KW"/>
</dbReference>
<dbReference type="Proteomes" id="UP000184314">
    <property type="component" value="Unassembled WGS sequence"/>
</dbReference>
<dbReference type="GO" id="GO:0032259">
    <property type="term" value="P:methylation"/>
    <property type="evidence" value="ECO:0007669"/>
    <property type="project" value="UniProtKB-KW"/>
</dbReference>
<dbReference type="SUPFAM" id="SSF53335">
    <property type="entry name" value="S-adenosyl-L-methionine-dependent methyltransferases"/>
    <property type="match status" value="1"/>
</dbReference>
<dbReference type="CDD" id="cd02440">
    <property type="entry name" value="AdoMet_MTases"/>
    <property type="match status" value="1"/>
</dbReference>
<evidence type="ECO:0000313" key="3">
    <source>
        <dbReference type="Proteomes" id="UP000184314"/>
    </source>
</evidence>
<gene>
    <name evidence="2" type="ORF">SAMN04488007_0060</name>
</gene>
<dbReference type="InterPro" id="IPR029063">
    <property type="entry name" value="SAM-dependent_MTases_sf"/>
</dbReference>
<dbReference type="EMBL" id="FQZX01000001">
    <property type="protein sequence ID" value="SHJ35278.1"/>
    <property type="molecule type" value="Genomic_DNA"/>
</dbReference>
<keyword evidence="2" id="KW-0808">Transferase</keyword>
<organism evidence="2 3">
    <name type="scientific">Maribacter aquivivus</name>
    <dbReference type="NCBI Taxonomy" id="228958"/>
    <lineage>
        <taxon>Bacteria</taxon>
        <taxon>Pseudomonadati</taxon>
        <taxon>Bacteroidota</taxon>
        <taxon>Flavobacteriia</taxon>
        <taxon>Flavobacteriales</taxon>
        <taxon>Flavobacteriaceae</taxon>
        <taxon>Maribacter</taxon>
    </lineage>
</organism>
<dbReference type="InterPro" id="IPR041698">
    <property type="entry name" value="Methyltransf_25"/>
</dbReference>
<evidence type="ECO:0000313" key="2">
    <source>
        <dbReference type="EMBL" id="SHJ35278.1"/>
    </source>
</evidence>
<name>A0A1M6ILH4_9FLAO</name>
<keyword evidence="2" id="KW-0489">Methyltransferase</keyword>
<proteinExistence type="predicted"/>
<sequence length="276" mass="31938">MKKIIKEFIGAILIKLQPQKVEILIKKGISFNVKNELSLSERFMRSALLKNAEKNQDFDLLADYHENFWKETGRKYFSDKENVLKDFFFPNCLPVFEKLQNILKDTSHEFHTIVEIGTGNGDVLDYLSAEFSQIERFIGIDLSVEQIKFNKKQYVENIKIEFVAADGFDWIKENGTNNMIIFTSGGVLEYFSEQRLQEFFSYLNKLGTSIFIAIEPIGANIDFSKNPNSQPYGVERSFSHDYARLFKNAGFNLWHESKAPGKMHEDYFGVFGAINK</sequence>
<dbReference type="RefSeq" id="WP_073240382.1">
    <property type="nucleotide sequence ID" value="NZ_FQZX01000001.1"/>
</dbReference>
<protein>
    <submittedName>
        <fullName evidence="2">Methyltransferase domain-containing protein</fullName>
    </submittedName>
</protein>
<evidence type="ECO:0000259" key="1">
    <source>
        <dbReference type="Pfam" id="PF13649"/>
    </source>
</evidence>
<feature type="domain" description="Methyltransferase" evidence="1">
    <location>
        <begin position="113"/>
        <end position="203"/>
    </location>
</feature>
<keyword evidence="3" id="KW-1185">Reference proteome</keyword>
<dbReference type="Gene3D" id="3.40.50.150">
    <property type="entry name" value="Vaccinia Virus protein VP39"/>
    <property type="match status" value="1"/>
</dbReference>